<dbReference type="EMBL" id="QXFU01002364">
    <property type="protein sequence ID" value="KAE8986696.1"/>
    <property type="molecule type" value="Genomic_DNA"/>
</dbReference>
<name>A0A6A3IUF4_9STRA</name>
<reference evidence="1 2" key="1">
    <citation type="submission" date="2018-09" db="EMBL/GenBank/DDBJ databases">
        <title>Genomic investigation of the strawberry pathogen Phytophthora fragariae indicates pathogenicity is determined by transcriptional variation in three key races.</title>
        <authorList>
            <person name="Adams T.M."/>
            <person name="Armitage A.D."/>
            <person name="Sobczyk M.K."/>
            <person name="Bates H.J."/>
            <person name="Dunwell J.M."/>
            <person name="Nellist C.F."/>
            <person name="Harrison R.J."/>
        </authorList>
    </citation>
    <scope>NUCLEOTIDE SEQUENCE [LARGE SCALE GENOMIC DNA]</scope>
    <source>
        <strain evidence="1 2">SCRP324</strain>
    </source>
</reference>
<protein>
    <submittedName>
        <fullName evidence="1">Uncharacterized protein</fullName>
    </submittedName>
</protein>
<dbReference type="OrthoDB" id="10321792at2759"/>
<dbReference type="Proteomes" id="UP000435112">
    <property type="component" value="Unassembled WGS sequence"/>
</dbReference>
<dbReference type="AlphaFoldDB" id="A0A6A3IUF4"/>
<evidence type="ECO:0000313" key="2">
    <source>
        <dbReference type="Proteomes" id="UP000435112"/>
    </source>
</evidence>
<evidence type="ECO:0000313" key="1">
    <source>
        <dbReference type="EMBL" id="KAE8986696.1"/>
    </source>
</evidence>
<organism evidence="1 2">
    <name type="scientific">Phytophthora rubi</name>
    <dbReference type="NCBI Taxonomy" id="129364"/>
    <lineage>
        <taxon>Eukaryota</taxon>
        <taxon>Sar</taxon>
        <taxon>Stramenopiles</taxon>
        <taxon>Oomycota</taxon>
        <taxon>Peronosporomycetes</taxon>
        <taxon>Peronosporales</taxon>
        <taxon>Peronosporaceae</taxon>
        <taxon>Phytophthora</taxon>
    </lineage>
</organism>
<comment type="caution">
    <text evidence="1">The sequence shown here is derived from an EMBL/GenBank/DDBJ whole genome shotgun (WGS) entry which is preliminary data.</text>
</comment>
<accession>A0A6A3IUF4</accession>
<sequence>MSVYERILLSIPVDELEVGYNSVLQEEIQSVYQSVDEISTAFGKLEELRDVVNRLQRDETSTGGHSASLLEVMASTLELQQKLSTKLRETFDVVTQNTKPLQAKRERVGTDVDGRQMKSPDKLKKILERLRQMLDWIRQKRMCRRLSDRKRKRHLPVNVKARLLLAGVKMPLIPDVLKTISTSMKHDKCGLLKAEVRNSFKFVRDWVEQSAGQSQELGMYLDYAKAATAYLEVAAFKSSNPRPVEGYLPYLAFQARQSTPVPANLSIVILCVGASDFLYRLETLGVCGCEHHYEARSRKNGAIDPINVFNVLVRQVRIMPFDKRRARMREVCDAFNVAVSVVNRSSQQTARALRAVNTIVLWMINDPREPKLVSIYRQLQGPLDRFTTMISNPTQKTLVRRLSRTLSLWLAGTRNTILPTGAQILQSRVQGVVVQMQSWQLGAVPLSDIGSVMTKIDGIVRCPVIGWAPEKNILLRRCVAEVEEHILLIEKQRPRSVFVAQIAWWGLTAPANEQN</sequence>
<proteinExistence type="predicted"/>
<gene>
    <name evidence="1" type="ORF">PR002_g22274</name>
</gene>